<accession>A0A166CTZ4</accession>
<dbReference type="STRING" id="47311.MBCUT_05160"/>
<dbReference type="Pfam" id="PF01930">
    <property type="entry name" value="Cas_Cas4"/>
    <property type="match status" value="1"/>
</dbReference>
<reference evidence="2 3" key="1">
    <citation type="submission" date="2016-04" db="EMBL/GenBank/DDBJ databases">
        <title>Genome sequence of Methanobrevibacter cuticularis DSM 11139.</title>
        <authorList>
            <person name="Poehlein A."/>
            <person name="Seedorf H."/>
            <person name="Daniel R."/>
        </authorList>
    </citation>
    <scope>NUCLEOTIDE SEQUENCE [LARGE SCALE GENOMIC DNA]</scope>
    <source>
        <strain evidence="2 3">DSM 11139</strain>
    </source>
</reference>
<dbReference type="Gene3D" id="3.90.320.10">
    <property type="match status" value="1"/>
</dbReference>
<proteinExistence type="predicted"/>
<gene>
    <name evidence="2" type="ORF">MBCUT_05160</name>
</gene>
<keyword evidence="3" id="KW-1185">Reference proteome</keyword>
<feature type="domain" description="DUF83" evidence="1">
    <location>
        <begin position="101"/>
        <end position="224"/>
    </location>
</feature>
<dbReference type="EMBL" id="LWMW01000086">
    <property type="protein sequence ID" value="KZX16797.1"/>
    <property type="molecule type" value="Genomic_DNA"/>
</dbReference>
<dbReference type="InterPro" id="IPR022765">
    <property type="entry name" value="Dna2/Cas4_DUF83"/>
</dbReference>
<protein>
    <submittedName>
        <fullName evidence="2">PD-(D/E)XK nuclease superfamily protein</fullName>
    </submittedName>
</protein>
<evidence type="ECO:0000313" key="3">
    <source>
        <dbReference type="Proteomes" id="UP000077275"/>
    </source>
</evidence>
<dbReference type="InterPro" id="IPR011604">
    <property type="entry name" value="PDDEXK-like_dom_sf"/>
</dbReference>
<dbReference type="Proteomes" id="UP000077275">
    <property type="component" value="Unassembled WGS sequence"/>
</dbReference>
<sequence>MKNKLIKNSIEYTIEKHPKIKGLQIIKGKNNFPISWLNQQGYCEYSLYLQYFKGIKTAPTQAMIIGTAEHQKLEDKFKEDAVPTTFNEVLETSKEEAAISREMFVIAPSLGIRGFIDEIWMTPDEFVIIDDKPGRIPYPSTINQVLAYCLGFKNMLNDDKRKIKGALRERGTNNLFWIEEFDEDNENRINFLINRMQGLFEGSKPFIPTKNKNKCIKCRFQSYCEHF</sequence>
<evidence type="ECO:0000259" key="1">
    <source>
        <dbReference type="Pfam" id="PF01930"/>
    </source>
</evidence>
<organism evidence="2 3">
    <name type="scientific">Methanobrevibacter cuticularis</name>
    <dbReference type="NCBI Taxonomy" id="47311"/>
    <lineage>
        <taxon>Archaea</taxon>
        <taxon>Methanobacteriati</taxon>
        <taxon>Methanobacteriota</taxon>
        <taxon>Methanomada group</taxon>
        <taxon>Methanobacteria</taxon>
        <taxon>Methanobacteriales</taxon>
        <taxon>Methanobacteriaceae</taxon>
        <taxon>Methanobrevibacter</taxon>
    </lineage>
</organism>
<evidence type="ECO:0000313" key="2">
    <source>
        <dbReference type="EMBL" id="KZX16797.1"/>
    </source>
</evidence>
<dbReference type="RefSeq" id="WP_067258605.1">
    <property type="nucleotide sequence ID" value="NZ_LWMW01000086.1"/>
</dbReference>
<dbReference type="PATRIC" id="fig|47311.3.peg.595"/>
<dbReference type="OrthoDB" id="69128at2157"/>
<name>A0A166CTZ4_9EURY</name>
<comment type="caution">
    <text evidence="2">The sequence shown here is derived from an EMBL/GenBank/DDBJ whole genome shotgun (WGS) entry which is preliminary data.</text>
</comment>
<dbReference type="AlphaFoldDB" id="A0A166CTZ4"/>